<evidence type="ECO:0000313" key="1">
    <source>
        <dbReference type="EMBL" id="KAL3502925.1"/>
    </source>
</evidence>
<reference evidence="1 2" key="1">
    <citation type="submission" date="2024-11" db="EMBL/GenBank/DDBJ databases">
        <title>A near-complete genome assembly of Cinchona calisaya.</title>
        <authorList>
            <person name="Lian D.C."/>
            <person name="Zhao X.W."/>
            <person name="Wei L."/>
        </authorList>
    </citation>
    <scope>NUCLEOTIDE SEQUENCE [LARGE SCALE GENOMIC DNA]</scope>
    <source>
        <tissue evidence="1">Nenye</tissue>
    </source>
</reference>
<keyword evidence="2" id="KW-1185">Reference proteome</keyword>
<gene>
    <name evidence="1" type="ORF">ACH5RR_037374</name>
</gene>
<organism evidence="1 2">
    <name type="scientific">Cinchona calisaya</name>
    <dbReference type="NCBI Taxonomy" id="153742"/>
    <lineage>
        <taxon>Eukaryota</taxon>
        <taxon>Viridiplantae</taxon>
        <taxon>Streptophyta</taxon>
        <taxon>Embryophyta</taxon>
        <taxon>Tracheophyta</taxon>
        <taxon>Spermatophyta</taxon>
        <taxon>Magnoliopsida</taxon>
        <taxon>eudicotyledons</taxon>
        <taxon>Gunneridae</taxon>
        <taxon>Pentapetalae</taxon>
        <taxon>asterids</taxon>
        <taxon>lamiids</taxon>
        <taxon>Gentianales</taxon>
        <taxon>Rubiaceae</taxon>
        <taxon>Cinchonoideae</taxon>
        <taxon>Cinchoneae</taxon>
        <taxon>Cinchona</taxon>
    </lineage>
</organism>
<feature type="non-terminal residue" evidence="1">
    <location>
        <position position="1"/>
    </location>
</feature>
<protein>
    <submittedName>
        <fullName evidence="1">Uncharacterized protein</fullName>
    </submittedName>
</protein>
<name>A0ABD2Y7D5_9GENT</name>
<accession>A0ABD2Y7D5</accession>
<dbReference type="Proteomes" id="UP001630127">
    <property type="component" value="Unassembled WGS sequence"/>
</dbReference>
<comment type="caution">
    <text evidence="1">The sequence shown here is derived from an EMBL/GenBank/DDBJ whole genome shotgun (WGS) entry which is preliminary data.</text>
</comment>
<sequence>EVTISGKFKEGHRKPWAAAINVAVGLPQLLATACCCCCSTRGCGGGDVELMAGGSVGVGQ</sequence>
<proteinExistence type="predicted"/>
<evidence type="ECO:0000313" key="2">
    <source>
        <dbReference type="Proteomes" id="UP001630127"/>
    </source>
</evidence>
<dbReference type="EMBL" id="JBJUIK010000015">
    <property type="protein sequence ID" value="KAL3502925.1"/>
    <property type="molecule type" value="Genomic_DNA"/>
</dbReference>
<dbReference type="AlphaFoldDB" id="A0ABD2Y7D5"/>